<dbReference type="Pfam" id="PF00111">
    <property type="entry name" value="Fer2"/>
    <property type="match status" value="1"/>
</dbReference>
<dbReference type="PANTHER" id="PTHR47354:SF8">
    <property type="entry name" value="1,2-PHENYLACETYL-COA EPOXIDASE, SUBUNIT E"/>
    <property type="match status" value="1"/>
</dbReference>
<evidence type="ECO:0000256" key="5">
    <source>
        <dbReference type="ARBA" id="ARBA00022827"/>
    </source>
</evidence>
<keyword evidence="2" id="KW-0285">Flavoprotein</keyword>
<evidence type="ECO:0000256" key="8">
    <source>
        <dbReference type="ARBA" id="ARBA00023014"/>
    </source>
</evidence>
<dbReference type="InterPro" id="IPR017938">
    <property type="entry name" value="Riboflavin_synthase-like_b-brl"/>
</dbReference>
<evidence type="ECO:0000256" key="6">
    <source>
        <dbReference type="ARBA" id="ARBA00023002"/>
    </source>
</evidence>
<dbReference type="InterPro" id="IPR011884">
    <property type="entry name" value="PaaE"/>
</dbReference>
<evidence type="ECO:0000259" key="9">
    <source>
        <dbReference type="PROSITE" id="PS51085"/>
    </source>
</evidence>
<dbReference type="SUPFAM" id="SSF52343">
    <property type="entry name" value="Ferredoxin reductase-like, C-terminal NADP-linked domain"/>
    <property type="match status" value="1"/>
</dbReference>
<dbReference type="AlphaFoldDB" id="A0A6J4PAV1"/>
<dbReference type="PANTHER" id="PTHR47354">
    <property type="entry name" value="NADH OXIDOREDUCTASE HCR"/>
    <property type="match status" value="1"/>
</dbReference>
<dbReference type="InterPro" id="IPR001433">
    <property type="entry name" value="OxRdtase_FAD/NAD-bd"/>
</dbReference>
<dbReference type="PROSITE" id="PS51384">
    <property type="entry name" value="FAD_FR"/>
    <property type="match status" value="1"/>
</dbReference>
<dbReference type="Pfam" id="PF00970">
    <property type="entry name" value="FAD_binding_6"/>
    <property type="match status" value="1"/>
</dbReference>
<dbReference type="GO" id="GO:0051537">
    <property type="term" value="F:2 iron, 2 sulfur cluster binding"/>
    <property type="evidence" value="ECO:0007669"/>
    <property type="project" value="UniProtKB-KW"/>
</dbReference>
<dbReference type="InterPro" id="IPR008333">
    <property type="entry name" value="Cbr1-like_FAD-bd_dom"/>
</dbReference>
<sequence>MTTSTVRQQATFHPLAVRGVEPLTDDAVAITFDVPAELRDEYAFSAGQHLTIRGDDGVRRSYSICTSPSSGVLRIGVKRLPGGAFSDQVVGALAPGDRLQVMTPSGRFTVTPDPTVRKRYVAIAAGSGITPMLSILAALLEGEPDCFVTLVYANRTARSVMFLDEVHDLKDLHPARFQVLHVLSRERTDVDLLSGRLDGERLRAILAAFVPVAAVDDWFLCGPQQLVEELRATLRTVGVQRVHSELFHADTAPRAPVTVLTGTDDGAAAVTVRLDGRATDLALHPDGPSVLEAATAVRSDVPFACKGGVCGTCRARVLEGSVAMDANYALEPEELERGYVLTCQAHPTSERVVLDYDS</sequence>
<keyword evidence="6 11" id="KW-0560">Oxidoreductase</keyword>
<comment type="cofactor">
    <cofactor evidence="1">
        <name>FAD</name>
        <dbReference type="ChEBI" id="CHEBI:57692"/>
    </cofactor>
</comment>
<dbReference type="PROSITE" id="PS51085">
    <property type="entry name" value="2FE2S_FER_2"/>
    <property type="match status" value="1"/>
</dbReference>
<proteinExistence type="predicted"/>
<dbReference type="RefSeq" id="WP_295660709.1">
    <property type="nucleotide sequence ID" value="NZ_CADCUP010000182.1"/>
</dbReference>
<dbReference type="InterPro" id="IPR050415">
    <property type="entry name" value="MRET"/>
</dbReference>
<keyword evidence="3" id="KW-0001">2Fe-2S</keyword>
<keyword evidence="4" id="KW-0479">Metal-binding</keyword>
<dbReference type="Gene3D" id="3.40.50.80">
    <property type="entry name" value="Nucleotide-binding domain of ferredoxin-NADP reductase (FNR) module"/>
    <property type="match status" value="1"/>
</dbReference>
<dbReference type="PRINTS" id="PR00410">
    <property type="entry name" value="PHEHYDRXLASE"/>
</dbReference>
<keyword evidence="7" id="KW-0408">Iron</keyword>
<dbReference type="CDD" id="cd00207">
    <property type="entry name" value="fer2"/>
    <property type="match status" value="1"/>
</dbReference>
<accession>A0A6J4PAV1</accession>
<evidence type="ECO:0000313" key="11">
    <source>
        <dbReference type="EMBL" id="CAA9409414.1"/>
    </source>
</evidence>
<dbReference type="PROSITE" id="PS00197">
    <property type="entry name" value="2FE2S_FER_1"/>
    <property type="match status" value="1"/>
</dbReference>
<name>A0A6J4PAV1_9ACTN</name>
<dbReference type="InterPro" id="IPR006058">
    <property type="entry name" value="2Fe2S_fd_BS"/>
</dbReference>
<organism evidence="11">
    <name type="scientific">uncultured Nocardioides sp</name>
    <dbReference type="NCBI Taxonomy" id="198441"/>
    <lineage>
        <taxon>Bacteria</taxon>
        <taxon>Bacillati</taxon>
        <taxon>Actinomycetota</taxon>
        <taxon>Actinomycetes</taxon>
        <taxon>Propionibacteriales</taxon>
        <taxon>Nocardioidaceae</taxon>
        <taxon>Nocardioides</taxon>
        <taxon>environmental samples</taxon>
    </lineage>
</organism>
<dbReference type="Gene3D" id="2.40.30.10">
    <property type="entry name" value="Translation factors"/>
    <property type="match status" value="1"/>
</dbReference>
<dbReference type="NCBIfam" id="TIGR02160">
    <property type="entry name" value="PA_CoA_Oxy5"/>
    <property type="match status" value="1"/>
</dbReference>
<dbReference type="EMBL" id="CADCUP010000182">
    <property type="protein sequence ID" value="CAA9409414.1"/>
    <property type="molecule type" value="Genomic_DNA"/>
</dbReference>
<evidence type="ECO:0000256" key="4">
    <source>
        <dbReference type="ARBA" id="ARBA00022723"/>
    </source>
</evidence>
<dbReference type="SUPFAM" id="SSF54292">
    <property type="entry name" value="2Fe-2S ferredoxin-like"/>
    <property type="match status" value="1"/>
</dbReference>
<feature type="domain" description="2Fe-2S ferredoxin-type" evidence="9">
    <location>
        <begin position="268"/>
        <end position="358"/>
    </location>
</feature>
<dbReference type="InterPro" id="IPR036010">
    <property type="entry name" value="2Fe-2S_ferredoxin-like_sf"/>
</dbReference>
<dbReference type="GO" id="GO:0097266">
    <property type="term" value="F:phenylacetyl-CoA 1,2-epoxidase activity"/>
    <property type="evidence" value="ECO:0007669"/>
    <property type="project" value="UniProtKB-EC"/>
</dbReference>
<dbReference type="EC" id="1.14.13.149" evidence="11"/>
<reference evidence="11" key="1">
    <citation type="submission" date="2020-02" db="EMBL/GenBank/DDBJ databases">
        <authorList>
            <person name="Meier V. D."/>
        </authorList>
    </citation>
    <scope>NUCLEOTIDE SEQUENCE</scope>
    <source>
        <strain evidence="11">AVDCRST_MAG06</strain>
    </source>
</reference>
<dbReference type="InterPro" id="IPR001041">
    <property type="entry name" value="2Fe-2S_ferredoxin-type"/>
</dbReference>
<protein>
    <submittedName>
        <fullName evidence="11">1,2-phenylacetyl-CoA epoxidase, subunit E</fullName>
        <ecNumber evidence="11">1.14.13.149</ecNumber>
    </submittedName>
</protein>
<dbReference type="InterPro" id="IPR039261">
    <property type="entry name" value="FNR_nucleotide-bd"/>
</dbReference>
<dbReference type="InterPro" id="IPR017927">
    <property type="entry name" value="FAD-bd_FR_type"/>
</dbReference>
<keyword evidence="8" id="KW-0411">Iron-sulfur</keyword>
<feature type="domain" description="FAD-binding FR-type" evidence="10">
    <location>
        <begin position="10"/>
        <end position="111"/>
    </location>
</feature>
<evidence type="ECO:0000256" key="2">
    <source>
        <dbReference type="ARBA" id="ARBA00022630"/>
    </source>
</evidence>
<evidence type="ECO:0000259" key="10">
    <source>
        <dbReference type="PROSITE" id="PS51384"/>
    </source>
</evidence>
<evidence type="ECO:0000256" key="3">
    <source>
        <dbReference type="ARBA" id="ARBA00022714"/>
    </source>
</evidence>
<dbReference type="Pfam" id="PF00175">
    <property type="entry name" value="NAD_binding_1"/>
    <property type="match status" value="1"/>
</dbReference>
<evidence type="ECO:0000256" key="7">
    <source>
        <dbReference type="ARBA" id="ARBA00023004"/>
    </source>
</evidence>
<dbReference type="GO" id="GO:0010124">
    <property type="term" value="P:phenylacetate catabolic process"/>
    <property type="evidence" value="ECO:0007669"/>
    <property type="project" value="InterPro"/>
</dbReference>
<dbReference type="GO" id="GO:0050660">
    <property type="term" value="F:flavin adenine dinucleotide binding"/>
    <property type="evidence" value="ECO:0007669"/>
    <property type="project" value="TreeGrafter"/>
</dbReference>
<dbReference type="SUPFAM" id="SSF63380">
    <property type="entry name" value="Riboflavin synthase domain-like"/>
    <property type="match status" value="1"/>
</dbReference>
<keyword evidence="5" id="KW-0274">FAD</keyword>
<evidence type="ECO:0000256" key="1">
    <source>
        <dbReference type="ARBA" id="ARBA00001974"/>
    </source>
</evidence>
<dbReference type="InterPro" id="IPR012675">
    <property type="entry name" value="Beta-grasp_dom_sf"/>
</dbReference>
<dbReference type="Gene3D" id="3.10.20.30">
    <property type="match status" value="1"/>
</dbReference>
<gene>
    <name evidence="11" type="ORF">AVDCRST_MAG06-2756</name>
</gene>
<dbReference type="GO" id="GO:0046872">
    <property type="term" value="F:metal ion binding"/>
    <property type="evidence" value="ECO:0007669"/>
    <property type="project" value="UniProtKB-KW"/>
</dbReference>
<dbReference type="CDD" id="cd06214">
    <property type="entry name" value="PA_degradation_oxidoreductase_like"/>
    <property type="match status" value="1"/>
</dbReference>